<evidence type="ECO:0000313" key="1">
    <source>
        <dbReference type="EMBL" id="KAG5615035.1"/>
    </source>
</evidence>
<comment type="caution">
    <text evidence="1">The sequence shown here is derived from an EMBL/GenBank/DDBJ whole genome shotgun (WGS) entry which is preliminary data.</text>
</comment>
<organism evidence="1 2">
    <name type="scientific">Solanum commersonii</name>
    <name type="common">Commerson's wild potato</name>
    <name type="synonym">Commerson's nightshade</name>
    <dbReference type="NCBI Taxonomy" id="4109"/>
    <lineage>
        <taxon>Eukaryota</taxon>
        <taxon>Viridiplantae</taxon>
        <taxon>Streptophyta</taxon>
        <taxon>Embryophyta</taxon>
        <taxon>Tracheophyta</taxon>
        <taxon>Spermatophyta</taxon>
        <taxon>Magnoliopsida</taxon>
        <taxon>eudicotyledons</taxon>
        <taxon>Gunneridae</taxon>
        <taxon>Pentapetalae</taxon>
        <taxon>asterids</taxon>
        <taxon>lamiids</taxon>
        <taxon>Solanales</taxon>
        <taxon>Solanaceae</taxon>
        <taxon>Solanoideae</taxon>
        <taxon>Solaneae</taxon>
        <taxon>Solanum</taxon>
    </lineage>
</organism>
<reference evidence="1 2" key="1">
    <citation type="submission" date="2020-09" db="EMBL/GenBank/DDBJ databases">
        <title>De no assembly of potato wild relative species, Solanum commersonii.</title>
        <authorList>
            <person name="Cho K."/>
        </authorList>
    </citation>
    <scope>NUCLEOTIDE SEQUENCE [LARGE SCALE GENOMIC DNA]</scope>
    <source>
        <strain evidence="1">LZ3.2</strain>
        <tissue evidence="1">Leaf</tissue>
    </source>
</reference>
<accession>A0A9J5ZSF9</accession>
<dbReference type="Proteomes" id="UP000824120">
    <property type="component" value="Chromosome 3"/>
</dbReference>
<evidence type="ECO:0000313" key="2">
    <source>
        <dbReference type="Proteomes" id="UP000824120"/>
    </source>
</evidence>
<name>A0A9J5ZSF9_SOLCO</name>
<sequence>MAQLHGHLNIIDRLTNYKIDVDQEYHLYGNAQETNENLFIEYSEPQGCPTGKTTSTKIMKMVYTEFIHVISTERNFTRVFE</sequence>
<gene>
    <name evidence="1" type="ORF">H5410_014859</name>
</gene>
<keyword evidence="2" id="KW-1185">Reference proteome</keyword>
<proteinExistence type="predicted"/>
<dbReference type="AlphaFoldDB" id="A0A9J5ZSF9"/>
<dbReference type="EMBL" id="JACXVP010000003">
    <property type="protein sequence ID" value="KAG5615035.1"/>
    <property type="molecule type" value="Genomic_DNA"/>
</dbReference>
<protein>
    <submittedName>
        <fullName evidence="1">Uncharacterized protein</fullName>
    </submittedName>
</protein>